<dbReference type="Gene3D" id="3.40.50.12780">
    <property type="entry name" value="N-terminal domain of ligase-like"/>
    <property type="match status" value="1"/>
</dbReference>
<keyword evidence="3" id="KW-0436">Ligase</keyword>
<evidence type="ECO:0000313" key="4">
    <source>
        <dbReference type="Proteomes" id="UP000830158"/>
    </source>
</evidence>
<dbReference type="PANTHER" id="PTHR43201">
    <property type="entry name" value="ACYL-COA SYNTHETASE"/>
    <property type="match status" value="1"/>
</dbReference>
<dbReference type="SUPFAM" id="SSF56801">
    <property type="entry name" value="Acetyl-CoA synthetase-like"/>
    <property type="match status" value="1"/>
</dbReference>
<dbReference type="Pfam" id="PF13193">
    <property type="entry name" value="AMP-binding_C"/>
    <property type="match status" value="1"/>
</dbReference>
<sequence length="521" mass="54438">MRWVSRSGLVLTDHVPAALRREWRDRGWCPGRDLATLFRERAQAHPDQAAVIDPAGTVTYAELAADVRVVSAGLRAAGLGERDVVGIALPGGVDAVVAELAVLTIGAVALPVPDRSARTLRSLLGRSRAAGLIGDAAVAGPAGPVLLTMTELRAATPGRGEPAAVDAAWPARIMVSSGSEAEPKMVAYSHDAIAGGRARYVRALAAGPEPVRNFVLAPLASSFGSAGVPVTVAALGGTLLVQPRFDAGQALRMMAEHRPTHVFGVPTMLRRLAAHPAATAMSGLRALVASGDVLPEPVARACRDRFGCPVITVYGSSDGVNCHSAAGNRPDPAVCAIRIAGPDGTTRPAGEAGEIWALGPMTPLCYVAAPDLDARYRRPGGWVRTGDRGVLDEQGRLTVLGRLRRVVNRGGYKISPVEVEELVAAHPAVAEAACVPIPDDDLGERLCACITPRPGARAPDLAELSGYLRQRHGLESRKLPEALLVLPELPMTPTGKVCRRTLTTHAAAQAAPSQPSTVRRS</sequence>
<dbReference type="Gene3D" id="3.30.300.30">
    <property type="match status" value="1"/>
</dbReference>
<dbReference type="InterPro" id="IPR000873">
    <property type="entry name" value="AMP-dep_synth/lig_dom"/>
</dbReference>
<gene>
    <name evidence="3" type="ORF">L1857_19000</name>
</gene>
<dbReference type="Proteomes" id="UP000830158">
    <property type="component" value="Chromosome"/>
</dbReference>
<feature type="domain" description="AMP-dependent synthetase/ligase" evidence="1">
    <location>
        <begin position="38"/>
        <end position="366"/>
    </location>
</feature>
<dbReference type="InterPro" id="IPR025110">
    <property type="entry name" value="AMP-bd_C"/>
</dbReference>
<feature type="domain" description="AMP-binding enzyme C-terminal" evidence="2">
    <location>
        <begin position="418"/>
        <end position="496"/>
    </location>
</feature>
<proteinExistence type="predicted"/>
<protein>
    <submittedName>
        <fullName evidence="3">Acyl--CoA ligase</fullName>
    </submittedName>
</protein>
<dbReference type="PANTHER" id="PTHR43201:SF32">
    <property type="entry name" value="2-SUCCINYLBENZOATE--COA LIGASE, CHLOROPLASTIC_PEROXISOMAL"/>
    <property type="match status" value="1"/>
</dbReference>
<dbReference type="Pfam" id="PF00501">
    <property type="entry name" value="AMP-binding"/>
    <property type="match status" value="1"/>
</dbReference>
<organism evidence="3 4">
    <name type="scientific">Amycolatopsis thermalba</name>
    <dbReference type="NCBI Taxonomy" id="944492"/>
    <lineage>
        <taxon>Bacteria</taxon>
        <taxon>Bacillati</taxon>
        <taxon>Actinomycetota</taxon>
        <taxon>Actinomycetes</taxon>
        <taxon>Pseudonocardiales</taxon>
        <taxon>Pseudonocardiaceae</taxon>
        <taxon>Amycolatopsis</taxon>
    </lineage>
</organism>
<name>A0ABY4NXF7_9PSEU</name>
<accession>A0ABY4NXF7</accession>
<evidence type="ECO:0000259" key="1">
    <source>
        <dbReference type="Pfam" id="PF00501"/>
    </source>
</evidence>
<dbReference type="InterPro" id="IPR045851">
    <property type="entry name" value="AMP-bd_C_sf"/>
</dbReference>
<evidence type="ECO:0000259" key="2">
    <source>
        <dbReference type="Pfam" id="PF13193"/>
    </source>
</evidence>
<dbReference type="EMBL" id="CP091196">
    <property type="protein sequence ID" value="UQS24760.1"/>
    <property type="molecule type" value="Genomic_DNA"/>
</dbReference>
<keyword evidence="4" id="KW-1185">Reference proteome</keyword>
<dbReference type="InterPro" id="IPR042099">
    <property type="entry name" value="ANL_N_sf"/>
</dbReference>
<dbReference type="RefSeq" id="WP_205413319.1">
    <property type="nucleotide sequence ID" value="NZ_CP091196.1"/>
</dbReference>
<reference evidence="3" key="1">
    <citation type="submission" date="2022-01" db="EMBL/GenBank/DDBJ databases">
        <title>PSI-footprinting approach for the identification of protein synthesis inhibitor producers.</title>
        <authorList>
            <person name="Handel F."/>
            <person name="Kulik A."/>
            <person name="Wex K.W."/>
            <person name="Berscheid A."/>
            <person name="Saur J.S."/>
            <person name="Winkler A."/>
            <person name="Wibberg D."/>
            <person name="Kalinowski J."/>
            <person name="Broetz-Oesterhelt H."/>
            <person name="Mast Y."/>
        </authorList>
    </citation>
    <scope>NUCLEOTIDE SEQUENCE</scope>
    <source>
        <strain evidence="3">KNN 49.3e</strain>
    </source>
</reference>
<dbReference type="GO" id="GO:0016874">
    <property type="term" value="F:ligase activity"/>
    <property type="evidence" value="ECO:0007669"/>
    <property type="project" value="UniProtKB-KW"/>
</dbReference>
<evidence type="ECO:0000313" key="3">
    <source>
        <dbReference type="EMBL" id="UQS24760.1"/>
    </source>
</evidence>